<dbReference type="InterPro" id="IPR049435">
    <property type="entry name" value="Cas_Cas6_C"/>
</dbReference>
<comment type="function">
    <text evidence="4">CRISPR (clustered regularly interspaced short palindromic repeat), is an adaptive immune system that provides protection against mobile genetic elements (viruses, transposable elements and conjugative plasmids). CRISPR clusters contain sequences complementary to antecedent mobile elements and target invading nucleic acids. CRISPR clusters are transcribed and processed into CRISPR RNA (crRNA).</text>
</comment>
<evidence type="ECO:0000313" key="9">
    <source>
        <dbReference type="Proteomes" id="UP000315636"/>
    </source>
</evidence>
<dbReference type="GO" id="GO:0003723">
    <property type="term" value="F:RNA binding"/>
    <property type="evidence" value="ECO:0007669"/>
    <property type="project" value="UniProtKB-KW"/>
</dbReference>
<evidence type="ECO:0000256" key="2">
    <source>
        <dbReference type="ARBA" id="ARBA00022884"/>
    </source>
</evidence>
<feature type="site" description="Transition state stabilizer" evidence="5">
    <location>
        <position position="54"/>
    </location>
</feature>
<evidence type="ECO:0000256" key="1">
    <source>
        <dbReference type="ARBA" id="ARBA00005937"/>
    </source>
</evidence>
<evidence type="ECO:0000313" key="8">
    <source>
        <dbReference type="EMBL" id="SMO87016.1"/>
    </source>
</evidence>
<dbReference type="Gene3D" id="3.30.70.1900">
    <property type="match status" value="1"/>
</dbReference>
<evidence type="ECO:0000256" key="4">
    <source>
        <dbReference type="PIRNR" id="PIRNR005054"/>
    </source>
</evidence>
<dbReference type="GO" id="GO:0051607">
    <property type="term" value="P:defense response to virus"/>
    <property type="evidence" value="ECO:0007669"/>
    <property type="project" value="UniProtKB-KW"/>
</dbReference>
<dbReference type="CDD" id="cd21140">
    <property type="entry name" value="Cas6_I-like"/>
    <property type="match status" value="1"/>
</dbReference>
<feature type="active site" description="Proton donor" evidence="6">
    <location>
        <position position="42"/>
    </location>
</feature>
<organism evidence="8 9">
    <name type="scientific">Melghirimyces algeriensis</name>
    <dbReference type="NCBI Taxonomy" id="910412"/>
    <lineage>
        <taxon>Bacteria</taxon>
        <taxon>Bacillati</taxon>
        <taxon>Bacillota</taxon>
        <taxon>Bacilli</taxon>
        <taxon>Bacillales</taxon>
        <taxon>Thermoactinomycetaceae</taxon>
        <taxon>Melghirimyces</taxon>
    </lineage>
</organism>
<name>A0A521ESU0_9BACL</name>
<comment type="similarity">
    <text evidence="1 4">Belongs to the CRISPR-associated protein Cas6/Cse3/CasE family.</text>
</comment>
<gene>
    <name evidence="8" type="ORF">SAMN06264849_110116</name>
</gene>
<dbReference type="EMBL" id="FXTI01000010">
    <property type="protein sequence ID" value="SMO87016.1"/>
    <property type="molecule type" value="Genomic_DNA"/>
</dbReference>
<dbReference type="PANTHER" id="PTHR36984:SF1">
    <property type="entry name" value="CRISPR-ASSOCIATED ENDORIBONUCLEASE CAS6 1"/>
    <property type="match status" value="1"/>
</dbReference>
<dbReference type="PANTHER" id="PTHR36984">
    <property type="entry name" value="CRISPR-ASSOCIATED ENDORIBONUCLEASE CAS6 1"/>
    <property type="match status" value="1"/>
</dbReference>
<dbReference type="AlphaFoldDB" id="A0A521ESU0"/>
<dbReference type="RefSeq" id="WP_142506388.1">
    <property type="nucleotide sequence ID" value="NZ_FXTI01000010.1"/>
</dbReference>
<dbReference type="InterPro" id="IPR045747">
    <property type="entry name" value="CRISPR-assoc_prot_Cas6_N_sf"/>
</dbReference>
<sequence>MKLIMQFSKNDGMIELPIHYNHMLQSFLYRYLSDDHYREFLHEEGYAFEKRRFKGFTFSRLDSTYSIDSKRGVIRFQSPVTWTVTAVKEALIRDLMTTLLKQDQLKWYDQKVQLESLRSEAIPSVTSPTYVRTLSPITMYTTILDEHHQKKTHYYHVEDRAFSSLIQQNLIKKYVALYEKEPDDVSFSISPVRIKQRPEVVRFKRFIIKGWMGVFRCTGSPELIQFALKAGMGAKSSQGLGCVEIWEEGDIYDRSRA</sequence>
<dbReference type="NCBIfam" id="TIGR01877">
    <property type="entry name" value="cas_cas6"/>
    <property type="match status" value="1"/>
</dbReference>
<dbReference type="Pfam" id="PF01881">
    <property type="entry name" value="Cas_Cas6_C"/>
    <property type="match status" value="1"/>
</dbReference>
<proteinExistence type="inferred from homology"/>
<dbReference type="PIRSF" id="PIRSF005054">
    <property type="entry name" value="PF1131"/>
    <property type="match status" value="1"/>
</dbReference>
<evidence type="ECO:0000256" key="5">
    <source>
        <dbReference type="PIRSR" id="PIRSR005054-1"/>
    </source>
</evidence>
<evidence type="ECO:0000256" key="6">
    <source>
        <dbReference type="PIRSR" id="PIRSR005054-50"/>
    </source>
</evidence>
<evidence type="ECO:0000259" key="7">
    <source>
        <dbReference type="Pfam" id="PF01881"/>
    </source>
</evidence>
<keyword evidence="3" id="KW-0051">Antiviral defense</keyword>
<dbReference type="Proteomes" id="UP000315636">
    <property type="component" value="Unassembled WGS sequence"/>
</dbReference>
<feature type="domain" description="CRISPR associated protein Cas6 C-terminal" evidence="7">
    <location>
        <begin position="129"/>
        <end position="245"/>
    </location>
</feature>
<keyword evidence="9" id="KW-1185">Reference proteome</keyword>
<dbReference type="GO" id="GO:0016788">
    <property type="term" value="F:hydrolase activity, acting on ester bonds"/>
    <property type="evidence" value="ECO:0007669"/>
    <property type="project" value="InterPro"/>
</dbReference>
<feature type="active site" description="Proton acceptor" evidence="6">
    <location>
        <position position="29"/>
    </location>
</feature>
<dbReference type="Gene3D" id="3.30.70.1890">
    <property type="match status" value="1"/>
</dbReference>
<evidence type="ECO:0000256" key="3">
    <source>
        <dbReference type="ARBA" id="ARBA00023118"/>
    </source>
</evidence>
<dbReference type="OrthoDB" id="9797488at2"/>
<protein>
    <recommendedName>
        <fullName evidence="4">CRISPR-associated endoribonuclease</fullName>
    </recommendedName>
</protein>
<reference evidence="8 9" key="1">
    <citation type="submission" date="2017-05" db="EMBL/GenBank/DDBJ databases">
        <authorList>
            <person name="Varghese N."/>
            <person name="Submissions S."/>
        </authorList>
    </citation>
    <scope>NUCLEOTIDE SEQUENCE [LARGE SCALE GENOMIC DNA]</scope>
    <source>
        <strain evidence="8 9">DSM 45474</strain>
    </source>
</reference>
<accession>A0A521ESU0</accession>
<keyword evidence="2" id="KW-0694">RNA-binding</keyword>
<dbReference type="InterPro" id="IPR010156">
    <property type="entry name" value="CRISPR-assoc_prot_Cas6"/>
</dbReference>